<sequence length="66" mass="7015">MRAYISTALAREGIPGQLGRTAAWSDMVKDAPPSILAGLLGMTPETAMRHAELAGANFARYAALRQ</sequence>
<dbReference type="OrthoDB" id="3405537at2"/>
<comment type="caution">
    <text evidence="1">The sequence shown here is derived from an EMBL/GenBank/DDBJ whole genome shotgun (WGS) entry which is preliminary data.</text>
</comment>
<evidence type="ECO:0000313" key="1">
    <source>
        <dbReference type="EMBL" id="TFB67751.1"/>
    </source>
</evidence>
<gene>
    <name evidence="1" type="ORF">E3O06_17120</name>
</gene>
<keyword evidence="2" id="KW-1185">Reference proteome</keyword>
<accession>A0A4R8UML5</accession>
<name>A0A4R8UML5_9MICO</name>
<dbReference type="EMBL" id="SOEY01000035">
    <property type="protein sequence ID" value="TFB67751.1"/>
    <property type="molecule type" value="Genomic_DNA"/>
</dbReference>
<dbReference type="Proteomes" id="UP000298173">
    <property type="component" value="Unassembled WGS sequence"/>
</dbReference>
<dbReference type="AlphaFoldDB" id="A0A4R8UML5"/>
<organism evidence="1 2">
    <name type="scientific">Cryobacterium glaciale</name>
    <dbReference type="NCBI Taxonomy" id="1259145"/>
    <lineage>
        <taxon>Bacteria</taxon>
        <taxon>Bacillati</taxon>
        <taxon>Actinomycetota</taxon>
        <taxon>Actinomycetes</taxon>
        <taxon>Micrococcales</taxon>
        <taxon>Microbacteriaceae</taxon>
        <taxon>Cryobacterium</taxon>
    </lineage>
</organism>
<protein>
    <submittedName>
        <fullName evidence="1">Uncharacterized protein</fullName>
    </submittedName>
</protein>
<proteinExistence type="predicted"/>
<reference evidence="1 2" key="1">
    <citation type="submission" date="2019-03" db="EMBL/GenBank/DDBJ databases">
        <title>Genomics of glacier-inhabiting Cryobacterium strains.</title>
        <authorList>
            <person name="Liu Q."/>
            <person name="Xin Y.-H."/>
        </authorList>
    </citation>
    <scope>NUCLEOTIDE SEQUENCE [LARGE SCALE GENOMIC DNA]</scope>
    <source>
        <strain evidence="1 2">HLT2-23</strain>
    </source>
</reference>
<dbReference type="RefSeq" id="WP_134504740.1">
    <property type="nucleotide sequence ID" value="NZ_SOEY01000035.1"/>
</dbReference>
<evidence type="ECO:0000313" key="2">
    <source>
        <dbReference type="Proteomes" id="UP000298173"/>
    </source>
</evidence>